<keyword evidence="2" id="KW-0378">Hydrolase</keyword>
<proteinExistence type="predicted"/>
<dbReference type="EMBL" id="JBHTHR010000508">
    <property type="protein sequence ID" value="MFD0802544.1"/>
    <property type="molecule type" value="Genomic_DNA"/>
</dbReference>
<keyword evidence="2" id="KW-0547">Nucleotide-binding</keyword>
<feature type="non-terminal residue" evidence="2">
    <location>
        <position position="113"/>
    </location>
</feature>
<keyword evidence="2" id="KW-0347">Helicase</keyword>
<organism evidence="2 3">
    <name type="scientific">Streptomonospora algeriensis</name>
    <dbReference type="NCBI Taxonomy" id="995084"/>
    <lineage>
        <taxon>Bacteria</taxon>
        <taxon>Bacillati</taxon>
        <taxon>Actinomycetota</taxon>
        <taxon>Actinomycetes</taxon>
        <taxon>Streptosporangiales</taxon>
        <taxon>Nocardiopsidaceae</taxon>
        <taxon>Streptomonospora</taxon>
    </lineage>
</organism>
<name>A0ABW3BJP7_9ACTN</name>
<keyword evidence="2" id="KW-0067">ATP-binding</keyword>
<dbReference type="Proteomes" id="UP001596956">
    <property type="component" value="Unassembled WGS sequence"/>
</dbReference>
<dbReference type="GO" id="GO:0004386">
    <property type="term" value="F:helicase activity"/>
    <property type="evidence" value="ECO:0007669"/>
    <property type="project" value="UniProtKB-KW"/>
</dbReference>
<accession>A0ABW3BJP7</accession>
<sequence>MPKLAISPTFLSDFSRLDHGIQAAALTAVQEYMSGDDARIETVAEAADSRVRLLRIGQEWTGVVAPGAQDSAWLIAVRPHEEAVAVARELPAAERFPADAPAPETPERPRASA</sequence>
<evidence type="ECO:0000313" key="3">
    <source>
        <dbReference type="Proteomes" id="UP001596956"/>
    </source>
</evidence>
<gene>
    <name evidence="2" type="ORF">ACFQZU_14625</name>
</gene>
<reference evidence="3" key="1">
    <citation type="journal article" date="2019" name="Int. J. Syst. Evol. Microbiol.">
        <title>The Global Catalogue of Microorganisms (GCM) 10K type strain sequencing project: providing services to taxonomists for standard genome sequencing and annotation.</title>
        <authorList>
            <consortium name="The Broad Institute Genomics Platform"/>
            <consortium name="The Broad Institute Genome Sequencing Center for Infectious Disease"/>
            <person name="Wu L."/>
            <person name="Ma J."/>
        </authorList>
    </citation>
    <scope>NUCLEOTIDE SEQUENCE [LARGE SCALE GENOMIC DNA]</scope>
    <source>
        <strain evidence="3">CCUG 63369</strain>
    </source>
</reference>
<evidence type="ECO:0000313" key="2">
    <source>
        <dbReference type="EMBL" id="MFD0802544.1"/>
    </source>
</evidence>
<feature type="region of interest" description="Disordered" evidence="1">
    <location>
        <begin position="92"/>
        <end position="113"/>
    </location>
</feature>
<comment type="caution">
    <text evidence="2">The sequence shown here is derived from an EMBL/GenBank/DDBJ whole genome shotgun (WGS) entry which is preliminary data.</text>
</comment>
<keyword evidence="3" id="KW-1185">Reference proteome</keyword>
<evidence type="ECO:0000256" key="1">
    <source>
        <dbReference type="SAM" id="MobiDB-lite"/>
    </source>
</evidence>
<protein>
    <submittedName>
        <fullName evidence="2">RNA helicase</fullName>
    </submittedName>
</protein>